<keyword evidence="3" id="KW-1185">Reference proteome</keyword>
<sequence length="81" mass="8377">MQSDTRPPCIGGDRLELGEQHGFACSASSGDQDIALTGQFAGHGLFELADDAGPTSKNGWALPETGGKRISDSCHEVPSSC</sequence>
<feature type="region of interest" description="Disordered" evidence="1">
    <location>
        <begin position="51"/>
        <end position="81"/>
    </location>
</feature>
<organism evidence="2 3">
    <name type="scientific">Citricoccus parietis</name>
    <dbReference type="NCBI Taxonomy" id="592307"/>
    <lineage>
        <taxon>Bacteria</taxon>
        <taxon>Bacillati</taxon>
        <taxon>Actinomycetota</taxon>
        <taxon>Actinomycetes</taxon>
        <taxon>Micrococcales</taxon>
        <taxon>Micrococcaceae</taxon>
        <taxon>Citricoccus</taxon>
    </lineage>
</organism>
<comment type="caution">
    <text evidence="2">The sequence shown here is derived from an EMBL/GenBank/DDBJ whole genome shotgun (WGS) entry which is preliminary data.</text>
</comment>
<protein>
    <submittedName>
        <fullName evidence="2">Uncharacterized protein</fullName>
    </submittedName>
</protein>
<dbReference type="Proteomes" id="UP001589575">
    <property type="component" value="Unassembled WGS sequence"/>
</dbReference>
<evidence type="ECO:0000256" key="1">
    <source>
        <dbReference type="SAM" id="MobiDB-lite"/>
    </source>
</evidence>
<evidence type="ECO:0000313" key="2">
    <source>
        <dbReference type="EMBL" id="MFB9075626.1"/>
    </source>
</evidence>
<gene>
    <name evidence="2" type="ORF">ACFFX0_32470</name>
</gene>
<proteinExistence type="predicted"/>
<dbReference type="EMBL" id="JBHMFI010000023">
    <property type="protein sequence ID" value="MFB9075626.1"/>
    <property type="molecule type" value="Genomic_DNA"/>
</dbReference>
<feature type="compositionally biased region" description="Basic and acidic residues" evidence="1">
    <location>
        <begin position="66"/>
        <end position="75"/>
    </location>
</feature>
<name>A0ABV5G9J8_9MICC</name>
<reference evidence="2 3" key="1">
    <citation type="submission" date="2024-09" db="EMBL/GenBank/DDBJ databases">
        <authorList>
            <person name="Sun Q."/>
            <person name="Mori K."/>
        </authorList>
    </citation>
    <scope>NUCLEOTIDE SEQUENCE [LARGE SCALE GENOMIC DNA]</scope>
    <source>
        <strain evidence="2 3">CCM 7609</strain>
    </source>
</reference>
<evidence type="ECO:0000313" key="3">
    <source>
        <dbReference type="Proteomes" id="UP001589575"/>
    </source>
</evidence>
<accession>A0ABV5G9J8</accession>